<proteinExistence type="predicted"/>
<dbReference type="AlphaFoldDB" id="A0A7E4VU77"/>
<dbReference type="Proteomes" id="UP000492821">
    <property type="component" value="Unassembled WGS sequence"/>
</dbReference>
<dbReference type="WBParaSite" id="Pan_g3434.t1">
    <property type="protein sequence ID" value="Pan_g3434.t1"/>
    <property type="gene ID" value="Pan_g3434"/>
</dbReference>
<keyword evidence="1" id="KW-0812">Transmembrane</keyword>
<accession>A0A7E4VU77</accession>
<feature type="transmembrane region" description="Helical" evidence="1">
    <location>
        <begin position="12"/>
        <end position="34"/>
    </location>
</feature>
<name>A0A7E4VU77_PANRE</name>
<evidence type="ECO:0000313" key="3">
    <source>
        <dbReference type="WBParaSite" id="Pan_g3434.t1"/>
    </source>
</evidence>
<organism evidence="2 3">
    <name type="scientific">Panagrellus redivivus</name>
    <name type="common">Microworm</name>
    <dbReference type="NCBI Taxonomy" id="6233"/>
    <lineage>
        <taxon>Eukaryota</taxon>
        <taxon>Metazoa</taxon>
        <taxon>Ecdysozoa</taxon>
        <taxon>Nematoda</taxon>
        <taxon>Chromadorea</taxon>
        <taxon>Rhabditida</taxon>
        <taxon>Tylenchina</taxon>
        <taxon>Panagrolaimomorpha</taxon>
        <taxon>Panagrolaimoidea</taxon>
        <taxon>Panagrolaimidae</taxon>
        <taxon>Panagrellus</taxon>
    </lineage>
</organism>
<keyword evidence="1" id="KW-0472">Membrane</keyword>
<evidence type="ECO:0000313" key="2">
    <source>
        <dbReference type="Proteomes" id="UP000492821"/>
    </source>
</evidence>
<keyword evidence="1" id="KW-1133">Transmembrane helix</keyword>
<keyword evidence="2" id="KW-1185">Reference proteome</keyword>
<reference evidence="2" key="1">
    <citation type="journal article" date="2013" name="Genetics">
        <title>The draft genome and transcriptome of Panagrellus redivivus are shaped by the harsh demands of a free-living lifestyle.</title>
        <authorList>
            <person name="Srinivasan J."/>
            <person name="Dillman A.R."/>
            <person name="Macchietto M.G."/>
            <person name="Heikkinen L."/>
            <person name="Lakso M."/>
            <person name="Fracchia K.M."/>
            <person name="Antoshechkin I."/>
            <person name="Mortazavi A."/>
            <person name="Wong G."/>
            <person name="Sternberg P.W."/>
        </authorList>
    </citation>
    <scope>NUCLEOTIDE SEQUENCE [LARGE SCALE GENOMIC DNA]</scope>
    <source>
        <strain evidence="2">MT8872</strain>
    </source>
</reference>
<reference evidence="3" key="2">
    <citation type="submission" date="2020-10" db="UniProtKB">
        <authorList>
            <consortium name="WormBaseParasite"/>
        </authorList>
    </citation>
    <scope>IDENTIFICATION</scope>
</reference>
<evidence type="ECO:0000256" key="1">
    <source>
        <dbReference type="SAM" id="Phobius"/>
    </source>
</evidence>
<protein>
    <submittedName>
        <fullName evidence="3">Secreted protein</fullName>
    </submittedName>
</protein>
<sequence length="76" mass="8333">MIINSFGNLRAVSLTIMPILCLHSAFLGLTTIVVTKPYRQAAITILLKPFRFCRKATGGAKASVQITISQRHSTNM</sequence>